<evidence type="ECO:0000256" key="9">
    <source>
        <dbReference type="ARBA" id="ARBA00081809"/>
    </source>
</evidence>
<evidence type="ECO:0000256" key="8">
    <source>
        <dbReference type="ARBA" id="ARBA00068031"/>
    </source>
</evidence>
<dbReference type="SUPFAM" id="SSF54211">
    <property type="entry name" value="Ribosomal protein S5 domain 2-like"/>
    <property type="match status" value="1"/>
</dbReference>
<sequence>MPVVPPVKLAQLQKNVQNIRNVCVLAHVDHGKTTLSDALLATNGIISNKMAGKIRYLDSREDEQERGITMESSGISLYYKLLRKPSEEAAEEMESEEYLINLIDSPGHVDFASEVASAARLSDGALVLVDVVEGVCTQTVSVLRQAWVENVHPVLFLNKIDRLIVEWQMTPAEAYVHMQQLIEQVNAVLAGFWEGDRLAEDSRKLEEAKEKWRETHGDDAPMIDWYLEEKDDSHIYFSPEQGNVLFGSAIDGWAFRVNHFAQIFATKLGIPSAAKLQPLMWGDFFIDPKNRRRVLTHKQFSKLYGPGKAAAATPLFVQLCLTPIWQVYESAVMEPNQEKIDKVIGALDVKVLPRDRRSKDRRVLLTAIMQGWLPLAQACMVAIVEQLPSPASAQPVRLPPLLHGEAKSARSSSSSEQEAKPKNPVERALYECAAGSKDEPLPLVAYIGKIVSVPRMTLPEFNVGTSQRDRMTMSADEMRARGRDAIRRELALNRASTGTPLSALSGAMTPASGAETPIVDSQPQAVSIDSLTEAVKDRLEISSDAAANEDNDDDDDDDDEENADPDAKEEEVLVGFGRIYSGTLRVGDTVWAMQPKYDAKKANAQNHVKQITVRALYMMMGREFVSLPEVPAGNVFGIRGLAGAILKSGTLASDPKLCPNLAAMHTETHPIVRVALEPVNPQDMGKLAHGLELLNLADPCVQVILQATGERVLVTAGELHLERCLKDLRERFAQCEIHVSEPIVPFKEGIVRQPAQPGVVLGEMGASGQSLAIISNTSNTTDDDDEYGKPAEGVPRGQVSLTTSNGLITIKLQVEPLPPKVVRFLMRHESDIQRVVSLSSSSQRNKRLTAAADVLAQELEEAEAALAAGAENASDDEGGETPLPKPSRASELGPWLQARLRSCFQKSKGWEPQRVDHITSSGIRSFGSKKTGPNMLIYDRSVLDQSSQAAASWFNPQIKRATANSSMTGTPMLSGGEDSSDDDDDEEGASREGAPQQSTYTIRDFEESINTGFQLATRSGPLCFEPMVGAAVTIKEFSTNTDIDAKSSSSSSSLSGQIISLVKDAIKSGFLSWSPRLNLAMYTCDIQATSEVLGKVYGVIARRRGRILSEEMREGTPYFTIKAAIPIVESFGFADEIRKRTSGAAIPLLIFRGFEPLDIDPFWVPTTEEELEDLGEKAERENLAKKYMDKVRKRKGLFVERKIIEHAEKQRTLKK</sequence>
<dbReference type="InterPro" id="IPR009000">
    <property type="entry name" value="Transl_B-barrel_sf"/>
</dbReference>
<comment type="subcellular location">
    <subcellularLocation>
        <location evidence="1">Cytoplasm</location>
    </subcellularLocation>
</comment>
<name>A0A1Y1W4H9_9FUNG</name>
<feature type="compositionally biased region" description="Acidic residues" evidence="10">
    <location>
        <begin position="547"/>
        <end position="569"/>
    </location>
</feature>
<dbReference type="OrthoDB" id="364892at2759"/>
<dbReference type="FunFam" id="3.30.70.870:FF:000002">
    <property type="entry name" value="Translation elongation factor 2"/>
    <property type="match status" value="1"/>
</dbReference>
<dbReference type="CDD" id="cd01885">
    <property type="entry name" value="EF2"/>
    <property type="match status" value="1"/>
</dbReference>
<keyword evidence="5 12" id="KW-0378">Hydrolase</keyword>
<feature type="region of interest" description="Disordered" evidence="10">
    <location>
        <begin position="962"/>
        <end position="1000"/>
    </location>
</feature>
<reference evidence="12 13" key="1">
    <citation type="submission" date="2016-07" db="EMBL/GenBank/DDBJ databases">
        <title>Pervasive Adenine N6-methylation of Active Genes in Fungi.</title>
        <authorList>
            <consortium name="DOE Joint Genome Institute"/>
            <person name="Mondo S.J."/>
            <person name="Dannebaum R.O."/>
            <person name="Kuo R.C."/>
            <person name="Labutti K."/>
            <person name="Haridas S."/>
            <person name="Kuo A."/>
            <person name="Salamov A."/>
            <person name="Ahrendt S.R."/>
            <person name="Lipzen A."/>
            <person name="Sullivan W."/>
            <person name="Andreopoulos W.B."/>
            <person name="Clum A."/>
            <person name="Lindquist E."/>
            <person name="Daum C."/>
            <person name="Ramamoorthy G.K."/>
            <person name="Gryganskyi A."/>
            <person name="Culley D."/>
            <person name="Magnuson J.K."/>
            <person name="James T.Y."/>
            <person name="O'Malley M.A."/>
            <person name="Stajich J.E."/>
            <person name="Spatafora J.W."/>
            <person name="Visel A."/>
            <person name="Grigoriev I.V."/>
        </authorList>
    </citation>
    <scope>NUCLEOTIDE SEQUENCE [LARGE SCALE GENOMIC DNA]</scope>
    <source>
        <strain evidence="12 13">ATCC 12442</strain>
    </source>
</reference>
<dbReference type="PANTHER" id="PTHR42908">
    <property type="entry name" value="TRANSLATION ELONGATION FACTOR-RELATED"/>
    <property type="match status" value="1"/>
</dbReference>
<dbReference type="InterPro" id="IPR027417">
    <property type="entry name" value="P-loop_NTPase"/>
</dbReference>
<evidence type="ECO:0000256" key="5">
    <source>
        <dbReference type="ARBA" id="ARBA00022801"/>
    </source>
</evidence>
<dbReference type="CDD" id="cd16268">
    <property type="entry name" value="EF2_II"/>
    <property type="match status" value="1"/>
</dbReference>
<keyword evidence="6" id="KW-0342">GTP-binding</keyword>
<dbReference type="PANTHER" id="PTHR42908:SF3">
    <property type="entry name" value="ELONGATION FACTOR-LIKE GTPASE 1"/>
    <property type="match status" value="1"/>
</dbReference>
<dbReference type="Gene3D" id="2.40.30.10">
    <property type="entry name" value="Translation factors"/>
    <property type="match status" value="1"/>
</dbReference>
<dbReference type="Pfam" id="PF00009">
    <property type="entry name" value="GTP_EFTU"/>
    <property type="match status" value="1"/>
</dbReference>
<dbReference type="AlphaFoldDB" id="A0A1Y1W4H9"/>
<feature type="region of interest" description="Disordered" evidence="10">
    <location>
        <begin position="540"/>
        <end position="570"/>
    </location>
</feature>
<dbReference type="FunFam" id="3.30.70.240:FF:000006">
    <property type="entry name" value="Elongation factor like GTPase 1"/>
    <property type="match status" value="1"/>
</dbReference>
<feature type="region of interest" description="Disordered" evidence="10">
    <location>
        <begin position="868"/>
        <end position="892"/>
    </location>
</feature>
<dbReference type="GO" id="GO:0042256">
    <property type="term" value="P:cytosolic ribosome assembly"/>
    <property type="evidence" value="ECO:0007669"/>
    <property type="project" value="TreeGrafter"/>
</dbReference>
<dbReference type="STRING" id="61395.A0A1Y1W4H9"/>
<dbReference type="InterPro" id="IPR041095">
    <property type="entry name" value="EFG_II"/>
</dbReference>
<proteinExistence type="predicted"/>
<evidence type="ECO:0000256" key="2">
    <source>
        <dbReference type="ARBA" id="ARBA00022490"/>
    </source>
</evidence>
<dbReference type="NCBIfam" id="TIGR00231">
    <property type="entry name" value="small_GTP"/>
    <property type="match status" value="1"/>
</dbReference>
<comment type="caution">
    <text evidence="12">The sequence shown here is derived from an EMBL/GenBank/DDBJ whole genome shotgun (WGS) entry which is preliminary data.</text>
</comment>
<dbReference type="SUPFAM" id="SSF50447">
    <property type="entry name" value="Translation proteins"/>
    <property type="match status" value="1"/>
</dbReference>
<dbReference type="InterPro" id="IPR000640">
    <property type="entry name" value="EFG_V-like"/>
</dbReference>
<dbReference type="RefSeq" id="XP_040742112.1">
    <property type="nucleotide sequence ID" value="XM_040888050.1"/>
</dbReference>
<dbReference type="Gene3D" id="3.30.70.240">
    <property type="match status" value="1"/>
</dbReference>
<evidence type="ECO:0000256" key="6">
    <source>
        <dbReference type="ARBA" id="ARBA00023134"/>
    </source>
</evidence>
<evidence type="ECO:0000256" key="1">
    <source>
        <dbReference type="ARBA" id="ARBA00004496"/>
    </source>
</evidence>
<evidence type="ECO:0000313" key="13">
    <source>
        <dbReference type="Proteomes" id="UP000193922"/>
    </source>
</evidence>
<dbReference type="Gene3D" id="3.30.230.10">
    <property type="match status" value="1"/>
</dbReference>
<evidence type="ECO:0000256" key="10">
    <source>
        <dbReference type="SAM" id="MobiDB-lite"/>
    </source>
</evidence>
<keyword evidence="2" id="KW-0963">Cytoplasm</keyword>
<comment type="catalytic activity">
    <reaction evidence="7">
        <text>GTP + H2O = GDP + phosphate + H(+)</text>
        <dbReference type="Rhea" id="RHEA:19669"/>
        <dbReference type="ChEBI" id="CHEBI:15377"/>
        <dbReference type="ChEBI" id="CHEBI:15378"/>
        <dbReference type="ChEBI" id="CHEBI:37565"/>
        <dbReference type="ChEBI" id="CHEBI:43474"/>
        <dbReference type="ChEBI" id="CHEBI:58189"/>
    </reaction>
</comment>
<evidence type="ECO:0000256" key="3">
    <source>
        <dbReference type="ARBA" id="ARBA00022517"/>
    </source>
</evidence>
<keyword evidence="3" id="KW-0690">Ribosome biogenesis</keyword>
<dbReference type="GO" id="GO:0043022">
    <property type="term" value="F:ribosome binding"/>
    <property type="evidence" value="ECO:0007669"/>
    <property type="project" value="TreeGrafter"/>
</dbReference>
<dbReference type="GO" id="GO:0005829">
    <property type="term" value="C:cytosol"/>
    <property type="evidence" value="ECO:0007669"/>
    <property type="project" value="TreeGrafter"/>
</dbReference>
<feature type="region of interest" description="Disordered" evidence="10">
    <location>
        <begin position="501"/>
        <end position="525"/>
    </location>
</feature>
<dbReference type="PROSITE" id="PS51722">
    <property type="entry name" value="G_TR_2"/>
    <property type="match status" value="1"/>
</dbReference>
<dbReference type="SUPFAM" id="SSF54980">
    <property type="entry name" value="EF-G C-terminal domain-like"/>
    <property type="match status" value="2"/>
</dbReference>
<feature type="region of interest" description="Disordered" evidence="10">
    <location>
        <begin position="404"/>
        <end position="424"/>
    </location>
</feature>
<evidence type="ECO:0000256" key="7">
    <source>
        <dbReference type="ARBA" id="ARBA00048548"/>
    </source>
</evidence>
<dbReference type="PRINTS" id="PR00315">
    <property type="entry name" value="ELONGATNFCT"/>
</dbReference>
<dbReference type="Gene3D" id="3.40.50.300">
    <property type="entry name" value="P-loop containing nucleotide triphosphate hydrolases"/>
    <property type="match status" value="1"/>
</dbReference>
<accession>A0A1Y1W4H9</accession>
<dbReference type="EMBL" id="MCFD01000010">
    <property type="protein sequence ID" value="ORX68298.1"/>
    <property type="molecule type" value="Genomic_DNA"/>
</dbReference>
<gene>
    <name evidence="12" type="ORF">DL89DRAFT_268817</name>
</gene>
<evidence type="ECO:0000313" key="12">
    <source>
        <dbReference type="EMBL" id="ORX68298.1"/>
    </source>
</evidence>
<feature type="compositionally biased region" description="Acidic residues" evidence="10">
    <location>
        <begin position="978"/>
        <end position="987"/>
    </location>
</feature>
<dbReference type="FunFam" id="3.40.50.300:FF:000746">
    <property type="entry name" value="Ribosome assembly protein 1"/>
    <property type="match status" value="1"/>
</dbReference>
<feature type="compositionally biased region" description="Polar residues" evidence="10">
    <location>
        <begin position="962"/>
        <end position="971"/>
    </location>
</feature>
<dbReference type="Gene3D" id="3.30.70.870">
    <property type="entry name" value="Elongation Factor G (Translational Gtpase), domain 3"/>
    <property type="match status" value="1"/>
</dbReference>
<dbReference type="InterPro" id="IPR035647">
    <property type="entry name" value="EFG_III/V"/>
</dbReference>
<dbReference type="InterPro" id="IPR014721">
    <property type="entry name" value="Ribsml_uS5_D2-typ_fold_subgr"/>
</dbReference>
<dbReference type="SUPFAM" id="SSF52540">
    <property type="entry name" value="P-loop containing nucleoside triphosphate hydrolases"/>
    <property type="match status" value="1"/>
</dbReference>
<dbReference type="InterPro" id="IPR020568">
    <property type="entry name" value="Ribosomal_Su5_D2-typ_SF"/>
</dbReference>
<dbReference type="CDD" id="cd16261">
    <property type="entry name" value="EF2_snRNP_III"/>
    <property type="match status" value="1"/>
</dbReference>
<keyword evidence="4" id="KW-0547">Nucleotide-binding</keyword>
<dbReference type="CDD" id="cd04096">
    <property type="entry name" value="eEF2_snRNP_like_C"/>
    <property type="match status" value="1"/>
</dbReference>
<dbReference type="GO" id="GO:0003924">
    <property type="term" value="F:GTPase activity"/>
    <property type="evidence" value="ECO:0007669"/>
    <property type="project" value="InterPro"/>
</dbReference>
<dbReference type="Pfam" id="PF00679">
    <property type="entry name" value="EFG_C"/>
    <property type="match status" value="1"/>
</dbReference>
<keyword evidence="13" id="KW-1185">Reference proteome</keyword>
<dbReference type="GO" id="GO:0005525">
    <property type="term" value="F:GTP binding"/>
    <property type="evidence" value="ECO:0007669"/>
    <property type="project" value="UniProtKB-KW"/>
</dbReference>
<organism evidence="12 13">
    <name type="scientific">Linderina pennispora</name>
    <dbReference type="NCBI Taxonomy" id="61395"/>
    <lineage>
        <taxon>Eukaryota</taxon>
        <taxon>Fungi</taxon>
        <taxon>Fungi incertae sedis</taxon>
        <taxon>Zoopagomycota</taxon>
        <taxon>Kickxellomycotina</taxon>
        <taxon>Kickxellomycetes</taxon>
        <taxon>Kickxellales</taxon>
        <taxon>Kickxellaceae</taxon>
        <taxon>Linderina</taxon>
    </lineage>
</organism>
<dbReference type="SMART" id="SM00838">
    <property type="entry name" value="EFG_C"/>
    <property type="match status" value="1"/>
</dbReference>
<feature type="domain" description="Tr-type G" evidence="11">
    <location>
        <begin position="17"/>
        <end position="272"/>
    </location>
</feature>
<dbReference type="InterPro" id="IPR004161">
    <property type="entry name" value="EFTu-like_2"/>
</dbReference>
<protein>
    <recommendedName>
        <fullName evidence="8">Ribosome assembly protein 1</fullName>
    </recommendedName>
    <alternativeName>
        <fullName evidence="9">Elongation factor-like 1</fullName>
    </alternativeName>
</protein>
<dbReference type="Pfam" id="PF14492">
    <property type="entry name" value="EFG_III"/>
    <property type="match status" value="1"/>
</dbReference>
<feature type="region of interest" description="Disordered" evidence="10">
    <location>
        <begin position="777"/>
        <end position="798"/>
    </location>
</feature>
<dbReference type="GeneID" id="63804698"/>
<dbReference type="InterPro" id="IPR005225">
    <property type="entry name" value="Small_GTP-bd"/>
</dbReference>
<dbReference type="GO" id="GO:1990904">
    <property type="term" value="C:ribonucleoprotein complex"/>
    <property type="evidence" value="ECO:0007669"/>
    <property type="project" value="TreeGrafter"/>
</dbReference>
<dbReference type="InterPro" id="IPR000795">
    <property type="entry name" value="T_Tr_GTP-bd_dom"/>
</dbReference>
<evidence type="ECO:0000259" key="11">
    <source>
        <dbReference type="PROSITE" id="PS51722"/>
    </source>
</evidence>
<dbReference type="Proteomes" id="UP000193922">
    <property type="component" value="Unassembled WGS sequence"/>
</dbReference>
<dbReference type="Pfam" id="PF03144">
    <property type="entry name" value="GTP_EFTU_D2"/>
    <property type="match status" value="1"/>
</dbReference>
<evidence type="ECO:0000256" key="4">
    <source>
        <dbReference type="ARBA" id="ARBA00022741"/>
    </source>
</evidence>